<feature type="compositionally biased region" description="Low complexity" evidence="6">
    <location>
        <begin position="662"/>
        <end position="678"/>
    </location>
</feature>
<name>A0A2U3EQC3_PURLI</name>
<evidence type="ECO:0000256" key="3">
    <source>
        <dbReference type="ARBA" id="ARBA00022490"/>
    </source>
</evidence>
<feature type="compositionally biased region" description="Polar residues" evidence="6">
    <location>
        <begin position="561"/>
        <end position="586"/>
    </location>
</feature>
<accession>A0A2U3EQC3</accession>
<proteinExistence type="inferred from homology"/>
<protein>
    <submittedName>
        <fullName evidence="7">RNA recognition, RNP-1</fullName>
    </submittedName>
</protein>
<feature type="region of interest" description="Disordered" evidence="6">
    <location>
        <begin position="623"/>
        <end position="693"/>
    </location>
</feature>
<dbReference type="GO" id="GO:0034314">
    <property type="term" value="P:Arp2/3 complex-mediated actin nucleation"/>
    <property type="evidence" value="ECO:0007669"/>
    <property type="project" value="InterPro"/>
</dbReference>
<dbReference type="SUPFAM" id="SSF54928">
    <property type="entry name" value="RNA-binding domain, RBD"/>
    <property type="match status" value="1"/>
</dbReference>
<dbReference type="Proteomes" id="UP000245956">
    <property type="component" value="Unassembled WGS sequence"/>
</dbReference>
<evidence type="ECO:0000256" key="6">
    <source>
        <dbReference type="SAM" id="MobiDB-lite"/>
    </source>
</evidence>
<organism evidence="7 8">
    <name type="scientific">Purpureocillium lilacinum</name>
    <name type="common">Paecilomyces lilacinus</name>
    <dbReference type="NCBI Taxonomy" id="33203"/>
    <lineage>
        <taxon>Eukaryota</taxon>
        <taxon>Fungi</taxon>
        <taxon>Dikarya</taxon>
        <taxon>Ascomycota</taxon>
        <taxon>Pezizomycotina</taxon>
        <taxon>Sordariomycetes</taxon>
        <taxon>Hypocreomycetidae</taxon>
        <taxon>Hypocreales</taxon>
        <taxon>Ophiocordycipitaceae</taxon>
        <taxon>Purpureocillium</taxon>
    </lineage>
</organism>
<comment type="caution">
    <text evidence="7">The sequence shown here is derived from an EMBL/GenBank/DDBJ whole genome shotgun (WGS) entry which is preliminary data.</text>
</comment>
<gene>
    <name evidence="7" type="ORF">PCL_03892</name>
</gene>
<dbReference type="Gene3D" id="3.30.70.330">
    <property type="match status" value="1"/>
</dbReference>
<feature type="region of interest" description="Disordered" evidence="6">
    <location>
        <begin position="801"/>
        <end position="840"/>
    </location>
</feature>
<evidence type="ECO:0000256" key="5">
    <source>
        <dbReference type="ARBA" id="ARBA00023212"/>
    </source>
</evidence>
<dbReference type="GO" id="GO:0005885">
    <property type="term" value="C:Arp2/3 protein complex"/>
    <property type="evidence" value="ECO:0007669"/>
    <property type="project" value="InterPro"/>
</dbReference>
<keyword evidence="5" id="KW-0206">Cytoskeleton</keyword>
<evidence type="ECO:0000256" key="1">
    <source>
        <dbReference type="ARBA" id="ARBA00004245"/>
    </source>
</evidence>
<dbReference type="CDD" id="cd12254">
    <property type="entry name" value="RRM_hnRNPH_ESRPs_RBM12_like"/>
    <property type="match status" value="1"/>
</dbReference>
<feature type="region of interest" description="Disordered" evidence="6">
    <location>
        <begin position="739"/>
        <end position="766"/>
    </location>
</feature>
<dbReference type="InterPro" id="IPR012677">
    <property type="entry name" value="Nucleotide-bd_a/b_plait_sf"/>
</dbReference>
<keyword evidence="4" id="KW-0009">Actin-binding</keyword>
<evidence type="ECO:0000256" key="2">
    <source>
        <dbReference type="ARBA" id="ARBA00005919"/>
    </source>
</evidence>
<dbReference type="InterPro" id="IPR034666">
    <property type="entry name" value="ARPC2/4"/>
</dbReference>
<dbReference type="GO" id="GO:0051015">
    <property type="term" value="F:actin filament binding"/>
    <property type="evidence" value="ECO:0007669"/>
    <property type="project" value="TreeGrafter"/>
</dbReference>
<feature type="region of interest" description="Disordered" evidence="6">
    <location>
        <begin position="523"/>
        <end position="608"/>
    </location>
</feature>
<comment type="subcellular location">
    <subcellularLocation>
        <location evidence="1">Cytoplasm</location>
        <location evidence="1">Cytoskeleton</location>
    </subcellularLocation>
</comment>
<dbReference type="GO" id="GO:0003676">
    <property type="term" value="F:nucleic acid binding"/>
    <property type="evidence" value="ECO:0007669"/>
    <property type="project" value="InterPro"/>
</dbReference>
<keyword evidence="3" id="KW-0963">Cytoplasm</keyword>
<dbReference type="SUPFAM" id="SSF69645">
    <property type="entry name" value="Arp2/3 complex subunits"/>
    <property type="match status" value="1"/>
</dbReference>
<sequence length="1324" mass="145121">MATGPRDRTLAQRLEATNKKTRCWSITGRLHGRPHTPTDLPQLPLSLWSRSHVTLPCVSFVPSNARIRGCPTAQRQTSSCTTAVDPASQPAPLPPGHPSRDIVHDDDIPQRPASLGAPASPTMSQSLRPYLQCVRSSLTAALTLSNFASQTAERHNVPEIEAQTSPEVLLTPLTIARNENERVLIEPSINSIRISIKIKQADEIEHILVHKFTRFLTQRAESFFILRRKPIKVIATPPPPTLPGTLALTGVQGYDISFLITNFHTDEMLKHKLVDFIIQFMEDVDKEISEMKLFLNARARFVAESFLTPRMDPFGPFSVHHVFVDDHVNAGAASKRESFAWQSQTLHGRQDNRKGGIVVGRQSRRQGIWRKTKQMCRVSVVLVLNGPLPGPGVAFASPRAAPPPARVASCQPTTQLFSPITWQQAAPRTHSLVFGSGCLWKLSGINFCRSVIGPCAGICLHARPEASSSIQTNSVKTRLRKRLTPSRFRKAETMSYGRGGANMGYVGDDGGNALMPDNADPRLANTANQRGGGQWSSRGRGRGGRGGYVGHANAFTHHDIATSQPTQQTGGSFATSGMQSLLNPESSIWEPPENMVTRGPTVRGTPRPFRAIGPFLTRFSQSSELEQMSRPVETAMNRPTQGSNPGGAFLSSPYAGQINVAQESFSSSSSQSSQNASSLKHADGEAPNVAPAVPYNSPVQEYMHVPQAHLSHYRELVSEARNAGAVNITKARANTISTDTASSGTAFEGASNTSANESQPASDAGQASGIVLRNPIPKSSGIPQSFSCGILGLVSPTSSKVGDTAGSEYPFSPASSGNHTEPPNYAPRTSVDNDPPPKFDPNGIVGTNVQPAAQIAAAQTGSAYTTGPVSTQHHAHAQPVAQGYAALTNSASSQPTGAQQQHHQQLVRLLPASEEPQQTPLTVAPVGDGVARSAELNRLINTPGGLPLLSVALSPENFPFVEAPRMAQPINRGVVKLKNIPFATKRSEVIAFVGRNSKILNDCDEPVHIIMERVTSKTMDAYIEFVNLEEAMKAVDKHHYNLKTGRVSRLGDRPIEVELSSQASLMKDLFPLARGLIWDGATPHFKPYNEQFAWENFRGFISEEEMVMLIKHVEVPHRSPYSKDCPQRPYECLISTLKKFPWFVTDRITLSQRYAMYVATERLLQVLADKVNRNCDPINLTPQLQTRLTNAALSCPGLTPLMKDNISYMLNVSEDDQRYFGQPQQAYSWRHQYALAPRPGAPLDVIDWYISIIREQTQREMLTRPHAVRRELQEKGEQTDMYWGYFWAELGHSFGPQFDRMTLAEVAHAEFSAVERILSRALPH</sequence>
<feature type="compositionally biased region" description="Basic and acidic residues" evidence="6">
    <location>
        <begin position="98"/>
        <end position="109"/>
    </location>
</feature>
<evidence type="ECO:0000313" key="7">
    <source>
        <dbReference type="EMBL" id="PWI76698.1"/>
    </source>
</evidence>
<dbReference type="PANTHER" id="PTHR22629">
    <property type="entry name" value="ARP2/3 COMPLEX 20 KD SUBUNIT"/>
    <property type="match status" value="1"/>
</dbReference>
<feature type="region of interest" description="Disordered" evidence="6">
    <location>
        <begin position="75"/>
        <end position="123"/>
    </location>
</feature>
<dbReference type="InterPro" id="IPR008384">
    <property type="entry name" value="ARPC4"/>
</dbReference>
<evidence type="ECO:0000256" key="4">
    <source>
        <dbReference type="ARBA" id="ARBA00023203"/>
    </source>
</evidence>
<reference evidence="7 8" key="1">
    <citation type="journal article" date="2016" name="Front. Microbiol.">
        <title>Genome and transcriptome sequences reveal the specific parasitism of the nematophagous Purpureocillium lilacinum 36-1.</title>
        <authorList>
            <person name="Xie J."/>
            <person name="Li S."/>
            <person name="Mo C."/>
            <person name="Xiao X."/>
            <person name="Peng D."/>
            <person name="Wang G."/>
            <person name="Xiao Y."/>
        </authorList>
    </citation>
    <scope>NUCLEOTIDE SEQUENCE [LARGE SCALE GENOMIC DNA]</scope>
    <source>
        <strain evidence="7 8">36-1</strain>
    </source>
</reference>
<dbReference type="GO" id="GO:0030041">
    <property type="term" value="P:actin filament polymerization"/>
    <property type="evidence" value="ECO:0007669"/>
    <property type="project" value="InterPro"/>
</dbReference>
<dbReference type="EMBL" id="LCWV01000001">
    <property type="protein sequence ID" value="PWI76698.1"/>
    <property type="molecule type" value="Genomic_DNA"/>
</dbReference>
<feature type="compositionally biased region" description="Polar residues" evidence="6">
    <location>
        <begin position="739"/>
        <end position="761"/>
    </location>
</feature>
<dbReference type="InterPro" id="IPR035979">
    <property type="entry name" value="RBD_domain_sf"/>
</dbReference>
<dbReference type="Gene3D" id="3.30.1460.20">
    <property type="match status" value="1"/>
</dbReference>
<dbReference type="PANTHER" id="PTHR22629:SF0">
    <property type="entry name" value="ACTIN-RELATED PROTEIN 2_3 COMPLEX SUBUNIT 4"/>
    <property type="match status" value="1"/>
</dbReference>
<evidence type="ECO:0000313" key="8">
    <source>
        <dbReference type="Proteomes" id="UP000245956"/>
    </source>
</evidence>
<dbReference type="Pfam" id="PF05856">
    <property type="entry name" value="ARPC4"/>
    <property type="match status" value="1"/>
</dbReference>
<comment type="similarity">
    <text evidence="2">Belongs to the ARPC4 family.</text>
</comment>